<reference evidence="1" key="1">
    <citation type="submission" date="2020-12" db="EMBL/GenBank/DDBJ databases">
        <authorList>
            <person name="Iha C."/>
        </authorList>
    </citation>
    <scope>NUCLEOTIDE SEQUENCE</scope>
</reference>
<gene>
    <name evidence="1" type="ORF">OSTQU699_LOCUS4648</name>
</gene>
<sequence length="173" mass="19027">MMCMPYNNNSGWYPHCPVLCDRSLVHRSRSRARCTAEAGQSPDAWAGIGGQNCPRSCDECLDCGHLLSQEADITLRNVGTLCGLVTPTTIWCPAPPCTFMLVDTGPAPPLASLEYVYLAASHELNGADIAQSLNFGWVSSRYKLGDWRNANEKTSYSSRQRLHLRPASFMGRS</sequence>
<name>A0A8S1IWY6_9CHLO</name>
<dbReference type="EMBL" id="CAJHUC010000987">
    <property type="protein sequence ID" value="CAD7699289.1"/>
    <property type="molecule type" value="Genomic_DNA"/>
</dbReference>
<accession>A0A8S1IWY6</accession>
<organism evidence="1 2">
    <name type="scientific">Ostreobium quekettii</name>
    <dbReference type="NCBI Taxonomy" id="121088"/>
    <lineage>
        <taxon>Eukaryota</taxon>
        <taxon>Viridiplantae</taxon>
        <taxon>Chlorophyta</taxon>
        <taxon>core chlorophytes</taxon>
        <taxon>Ulvophyceae</taxon>
        <taxon>TCBD clade</taxon>
        <taxon>Bryopsidales</taxon>
        <taxon>Ostreobineae</taxon>
        <taxon>Ostreobiaceae</taxon>
        <taxon>Ostreobium</taxon>
    </lineage>
</organism>
<protein>
    <submittedName>
        <fullName evidence="1">Uncharacterized protein</fullName>
    </submittedName>
</protein>
<comment type="caution">
    <text evidence="1">The sequence shown here is derived from an EMBL/GenBank/DDBJ whole genome shotgun (WGS) entry which is preliminary data.</text>
</comment>
<dbReference type="AlphaFoldDB" id="A0A8S1IWY6"/>
<keyword evidence="2" id="KW-1185">Reference proteome</keyword>
<evidence type="ECO:0000313" key="2">
    <source>
        <dbReference type="Proteomes" id="UP000708148"/>
    </source>
</evidence>
<dbReference type="Proteomes" id="UP000708148">
    <property type="component" value="Unassembled WGS sequence"/>
</dbReference>
<evidence type="ECO:0000313" key="1">
    <source>
        <dbReference type="EMBL" id="CAD7699289.1"/>
    </source>
</evidence>
<proteinExistence type="predicted"/>